<evidence type="ECO:0000256" key="1">
    <source>
        <dbReference type="SAM" id="SignalP"/>
    </source>
</evidence>
<protein>
    <recommendedName>
        <fullName evidence="4">Major outer membrane protein</fullName>
    </recommendedName>
</protein>
<evidence type="ECO:0000313" key="2">
    <source>
        <dbReference type="EMBL" id="KTC84420.1"/>
    </source>
</evidence>
<accession>A0A0W0SMC3</accession>
<feature type="signal peptide" evidence="1">
    <location>
        <begin position="1"/>
        <end position="18"/>
    </location>
</feature>
<sequence length="118" mass="13928">MKKAVLFGMLAMSLNAYAGLDRTTVHSRANCLNNESITWWYMHPFDWRVVSYHTDQGRQSHTMDTGFEYTWRAHAIHWGEGDLTGSWRVHGYHYLSDYHRKIPFDTTYADHCNIIDGW</sequence>
<evidence type="ECO:0000313" key="3">
    <source>
        <dbReference type="Proteomes" id="UP000054736"/>
    </source>
</evidence>
<keyword evidence="3" id="KW-1185">Reference proteome</keyword>
<evidence type="ECO:0008006" key="4">
    <source>
        <dbReference type="Google" id="ProtNLM"/>
    </source>
</evidence>
<dbReference type="Proteomes" id="UP000054736">
    <property type="component" value="Unassembled WGS sequence"/>
</dbReference>
<feature type="chain" id="PRO_5006912144" description="Major outer membrane protein" evidence="1">
    <location>
        <begin position="19"/>
        <end position="118"/>
    </location>
</feature>
<keyword evidence="1" id="KW-0732">Signal</keyword>
<gene>
    <name evidence="2" type="ORF">Ldro_3023</name>
</gene>
<comment type="caution">
    <text evidence="2">The sequence shown here is derived from an EMBL/GenBank/DDBJ whole genome shotgun (WGS) entry which is preliminary data.</text>
</comment>
<proteinExistence type="predicted"/>
<dbReference type="EMBL" id="LNXY01000032">
    <property type="protein sequence ID" value="KTC84420.1"/>
    <property type="molecule type" value="Genomic_DNA"/>
</dbReference>
<dbReference type="RefSeq" id="WP_058497292.1">
    <property type="nucleotide sequence ID" value="NZ_CAAAIU010000031.1"/>
</dbReference>
<dbReference type="OrthoDB" id="5637727at2"/>
<organism evidence="2 3">
    <name type="scientific">Legionella drozanskii LLAP-1</name>
    <dbReference type="NCBI Taxonomy" id="1212489"/>
    <lineage>
        <taxon>Bacteria</taxon>
        <taxon>Pseudomonadati</taxon>
        <taxon>Pseudomonadota</taxon>
        <taxon>Gammaproteobacteria</taxon>
        <taxon>Legionellales</taxon>
        <taxon>Legionellaceae</taxon>
        <taxon>Legionella</taxon>
    </lineage>
</organism>
<dbReference type="PATRIC" id="fig|1212489.4.peg.3195"/>
<dbReference type="AlphaFoldDB" id="A0A0W0SMC3"/>
<reference evidence="2 3" key="1">
    <citation type="submission" date="2015-11" db="EMBL/GenBank/DDBJ databases">
        <title>Genomic analysis of 38 Legionella species identifies large and diverse effector repertoires.</title>
        <authorList>
            <person name="Burstein D."/>
            <person name="Amaro F."/>
            <person name="Zusman T."/>
            <person name="Lifshitz Z."/>
            <person name="Cohen O."/>
            <person name="Gilbert J.A."/>
            <person name="Pupko T."/>
            <person name="Shuman H.A."/>
            <person name="Segal G."/>
        </authorList>
    </citation>
    <scope>NUCLEOTIDE SEQUENCE [LARGE SCALE GENOMIC DNA]</scope>
    <source>
        <strain evidence="2 3">ATCC 700990</strain>
    </source>
</reference>
<name>A0A0W0SMC3_9GAMM</name>